<evidence type="ECO:0000313" key="1">
    <source>
        <dbReference type="EMBL" id="KAF7519190.1"/>
    </source>
</evidence>
<accession>A0A9P5GCI9</accession>
<evidence type="ECO:0000313" key="2">
    <source>
        <dbReference type="Proteomes" id="UP000701341"/>
    </source>
</evidence>
<reference evidence="1" key="1">
    <citation type="submission" date="2020-02" db="EMBL/GenBank/DDBJ databases">
        <authorList>
            <person name="Lichtner F.J."/>
        </authorList>
    </citation>
    <scope>NUCLEOTIDE SEQUENCE</scope>
    <source>
        <strain evidence="1">G10</strain>
    </source>
</reference>
<comment type="caution">
    <text evidence="1">The sequence shown here is derived from an EMBL/GenBank/DDBJ whole genome shotgun (WGS) entry which is preliminary data.</text>
</comment>
<keyword evidence="2" id="KW-1185">Reference proteome</keyword>
<proteinExistence type="predicted"/>
<name>A0A9P5GCI9_PENCR</name>
<protein>
    <submittedName>
        <fullName evidence="1">Uncharacterized protein</fullName>
    </submittedName>
</protein>
<gene>
    <name evidence="1" type="ORF">PCG10_010307</name>
</gene>
<dbReference type="EMBL" id="JAAOZQ010000090">
    <property type="protein sequence ID" value="KAF7519190.1"/>
    <property type="molecule type" value="Genomic_DNA"/>
</dbReference>
<organism evidence="1 2">
    <name type="scientific">Penicillium crustosum</name>
    <name type="common">Blue mold fungus</name>
    <dbReference type="NCBI Taxonomy" id="36656"/>
    <lineage>
        <taxon>Eukaryota</taxon>
        <taxon>Fungi</taxon>
        <taxon>Dikarya</taxon>
        <taxon>Ascomycota</taxon>
        <taxon>Pezizomycotina</taxon>
        <taxon>Eurotiomycetes</taxon>
        <taxon>Eurotiomycetidae</taxon>
        <taxon>Eurotiales</taxon>
        <taxon>Aspergillaceae</taxon>
        <taxon>Penicillium</taxon>
    </lineage>
</organism>
<dbReference type="AlphaFoldDB" id="A0A9P5GCI9"/>
<dbReference type="Proteomes" id="UP000701341">
    <property type="component" value="Unassembled WGS sequence"/>
</dbReference>
<sequence length="100" mass="10586">MPIHRVALSAAAPPGVHDRLVQLERLVVSLMSDSANKGQPVPVPVPDSARSISQGTLTMDTVMEAPIDGHSECGSMRISESELRYVGGDHWAAILDGIAD</sequence>